<protein>
    <submittedName>
        <fullName evidence="3">Uncharacterized protein</fullName>
    </submittedName>
</protein>
<reference evidence="3 4" key="1">
    <citation type="submission" date="2024-04" db="EMBL/GenBank/DDBJ databases">
        <title>Phyllosticta paracitricarpa is synonymous to the EU quarantine fungus P. citricarpa based on phylogenomic analyses.</title>
        <authorList>
            <consortium name="Lawrence Berkeley National Laboratory"/>
            <person name="Van Ingen-Buijs V.A."/>
            <person name="Van Westerhoven A.C."/>
            <person name="Haridas S."/>
            <person name="Skiadas P."/>
            <person name="Martin F."/>
            <person name="Groenewald J.Z."/>
            <person name="Crous P.W."/>
            <person name="Seidl M.F."/>
        </authorList>
    </citation>
    <scope>NUCLEOTIDE SEQUENCE [LARGE SCALE GENOMIC DNA]</scope>
    <source>
        <strain evidence="3 4">CBS 122670</strain>
    </source>
</reference>
<sequence>MVICGDGQDDVEMILAASGHINGDFWFYFFIFCFLFSPDYYLVELPGLQQGRGVALSHRRSRRRGVRYVGTNTCHRPTPRGFFPSQPNAFAQSEDGDDQAKPQTPSPFTSRPISQLTKELSLKCCSSFETIGLVSHATRADSSPDFRLPFDPRITVRVIQRGCDMLQRCREHTFSKSCRLQPPQNPGECPNRQQCSFD</sequence>
<dbReference type="Proteomes" id="UP001365128">
    <property type="component" value="Unassembled WGS sequence"/>
</dbReference>
<feature type="transmembrane region" description="Helical" evidence="2">
    <location>
        <begin position="25"/>
        <end position="43"/>
    </location>
</feature>
<keyword evidence="4" id="KW-1185">Reference proteome</keyword>
<keyword evidence="2" id="KW-0472">Membrane</keyword>
<evidence type="ECO:0000256" key="1">
    <source>
        <dbReference type="SAM" id="MobiDB-lite"/>
    </source>
</evidence>
<proteinExistence type="predicted"/>
<keyword evidence="2" id="KW-1133">Transmembrane helix</keyword>
<evidence type="ECO:0000313" key="4">
    <source>
        <dbReference type="Proteomes" id="UP001365128"/>
    </source>
</evidence>
<keyword evidence="2" id="KW-0812">Transmembrane</keyword>
<feature type="compositionally biased region" description="Polar residues" evidence="1">
    <location>
        <begin position="101"/>
        <end position="112"/>
    </location>
</feature>
<dbReference type="EMBL" id="JBBPDW010000027">
    <property type="protein sequence ID" value="KAK7540164.1"/>
    <property type="molecule type" value="Genomic_DNA"/>
</dbReference>
<gene>
    <name evidence="3" type="ORF">IWX46DRAFT_197368</name>
</gene>
<feature type="region of interest" description="Disordered" evidence="1">
    <location>
        <begin position="77"/>
        <end position="112"/>
    </location>
</feature>
<evidence type="ECO:0000313" key="3">
    <source>
        <dbReference type="EMBL" id="KAK7540164.1"/>
    </source>
</evidence>
<organism evidence="3 4">
    <name type="scientific">Phyllosticta citricarpa</name>
    <dbReference type="NCBI Taxonomy" id="55181"/>
    <lineage>
        <taxon>Eukaryota</taxon>
        <taxon>Fungi</taxon>
        <taxon>Dikarya</taxon>
        <taxon>Ascomycota</taxon>
        <taxon>Pezizomycotina</taxon>
        <taxon>Dothideomycetes</taxon>
        <taxon>Dothideomycetes incertae sedis</taxon>
        <taxon>Botryosphaeriales</taxon>
        <taxon>Phyllostictaceae</taxon>
        <taxon>Phyllosticta</taxon>
    </lineage>
</organism>
<evidence type="ECO:0000256" key="2">
    <source>
        <dbReference type="SAM" id="Phobius"/>
    </source>
</evidence>
<comment type="caution">
    <text evidence="3">The sequence shown here is derived from an EMBL/GenBank/DDBJ whole genome shotgun (WGS) entry which is preliminary data.</text>
</comment>
<name>A0ABR1LYD2_9PEZI</name>
<accession>A0ABR1LYD2</accession>